<dbReference type="Proteomes" id="UP001159363">
    <property type="component" value="Chromosome 1"/>
</dbReference>
<dbReference type="EMBL" id="JARBHB010000001">
    <property type="protein sequence ID" value="KAJ8897747.1"/>
    <property type="molecule type" value="Genomic_DNA"/>
</dbReference>
<organism evidence="1 2">
    <name type="scientific">Dryococelus australis</name>
    <dbReference type="NCBI Taxonomy" id="614101"/>
    <lineage>
        <taxon>Eukaryota</taxon>
        <taxon>Metazoa</taxon>
        <taxon>Ecdysozoa</taxon>
        <taxon>Arthropoda</taxon>
        <taxon>Hexapoda</taxon>
        <taxon>Insecta</taxon>
        <taxon>Pterygota</taxon>
        <taxon>Neoptera</taxon>
        <taxon>Polyneoptera</taxon>
        <taxon>Phasmatodea</taxon>
        <taxon>Verophasmatodea</taxon>
        <taxon>Anareolatae</taxon>
        <taxon>Phasmatidae</taxon>
        <taxon>Eurycanthinae</taxon>
        <taxon>Dryococelus</taxon>
    </lineage>
</organism>
<evidence type="ECO:0000313" key="2">
    <source>
        <dbReference type="Proteomes" id="UP001159363"/>
    </source>
</evidence>
<reference evidence="1 2" key="1">
    <citation type="submission" date="2023-02" db="EMBL/GenBank/DDBJ databases">
        <title>LHISI_Scaffold_Assembly.</title>
        <authorList>
            <person name="Stuart O.P."/>
            <person name="Cleave R."/>
            <person name="Magrath M.J.L."/>
            <person name="Mikheyev A.S."/>
        </authorList>
    </citation>
    <scope>NUCLEOTIDE SEQUENCE [LARGE SCALE GENOMIC DNA]</scope>
    <source>
        <strain evidence="1">Daus_M_001</strain>
        <tissue evidence="1">Leg muscle</tissue>
    </source>
</reference>
<comment type="caution">
    <text evidence="1">The sequence shown here is derived from an EMBL/GenBank/DDBJ whole genome shotgun (WGS) entry which is preliminary data.</text>
</comment>
<name>A0ABQ9IM38_9NEOP</name>
<protein>
    <submittedName>
        <fullName evidence="1">Uncharacterized protein</fullName>
    </submittedName>
</protein>
<accession>A0ABQ9IM38</accession>
<keyword evidence="2" id="KW-1185">Reference proteome</keyword>
<gene>
    <name evidence="1" type="ORF">PR048_003097</name>
</gene>
<sequence>MNIIVCPLDGTHHTAWIDLMFTSKPKLILMHGQMITELYNRMVPLRTTRVTKPPNPWLKIILFSQ</sequence>
<proteinExistence type="predicted"/>
<evidence type="ECO:0000313" key="1">
    <source>
        <dbReference type="EMBL" id="KAJ8897747.1"/>
    </source>
</evidence>